<keyword evidence="1" id="KW-1133">Transmembrane helix</keyword>
<feature type="transmembrane region" description="Helical" evidence="1">
    <location>
        <begin position="170"/>
        <end position="189"/>
    </location>
</feature>
<feature type="transmembrane region" description="Helical" evidence="1">
    <location>
        <begin position="12"/>
        <end position="35"/>
    </location>
</feature>
<dbReference type="InterPro" id="IPR050469">
    <property type="entry name" value="Diguanylate_Cyclase"/>
</dbReference>
<keyword evidence="1" id="KW-0812">Transmembrane</keyword>
<feature type="domain" description="GGDEF" evidence="2">
    <location>
        <begin position="257"/>
        <end position="380"/>
    </location>
</feature>
<feature type="transmembrane region" description="Helical" evidence="1">
    <location>
        <begin position="195"/>
        <end position="217"/>
    </location>
</feature>
<dbReference type="PANTHER" id="PTHR45138:SF9">
    <property type="entry name" value="DIGUANYLATE CYCLASE DGCM-RELATED"/>
    <property type="match status" value="1"/>
</dbReference>
<comment type="caution">
    <text evidence="3">The sequence shown here is derived from an EMBL/GenBank/DDBJ whole genome shotgun (WGS) entry which is preliminary data.</text>
</comment>
<evidence type="ECO:0000256" key="1">
    <source>
        <dbReference type="SAM" id="Phobius"/>
    </source>
</evidence>
<organism evidence="3 4">
    <name type="scientific">Cohnella xylanilytica</name>
    <dbReference type="NCBI Taxonomy" id="557555"/>
    <lineage>
        <taxon>Bacteria</taxon>
        <taxon>Bacillati</taxon>
        <taxon>Bacillota</taxon>
        <taxon>Bacilli</taxon>
        <taxon>Bacillales</taxon>
        <taxon>Paenibacillaceae</taxon>
        <taxon>Cohnella</taxon>
    </lineage>
</organism>
<dbReference type="Gene3D" id="3.30.70.270">
    <property type="match status" value="1"/>
</dbReference>
<dbReference type="RefSeq" id="WP_185135832.1">
    <property type="nucleotide sequence ID" value="NZ_JACJVR010000040.1"/>
</dbReference>
<dbReference type="InterPro" id="IPR043128">
    <property type="entry name" value="Rev_trsase/Diguanyl_cyclase"/>
</dbReference>
<dbReference type="CDD" id="cd01949">
    <property type="entry name" value="GGDEF"/>
    <property type="match status" value="1"/>
</dbReference>
<feature type="transmembrane region" description="Helical" evidence="1">
    <location>
        <begin position="74"/>
        <end position="95"/>
    </location>
</feature>
<feature type="transmembrane region" description="Helical" evidence="1">
    <location>
        <begin position="139"/>
        <end position="158"/>
    </location>
</feature>
<dbReference type="SUPFAM" id="SSF55073">
    <property type="entry name" value="Nucleotide cyclase"/>
    <property type="match status" value="1"/>
</dbReference>
<keyword evidence="4" id="KW-1185">Reference proteome</keyword>
<evidence type="ECO:0000313" key="4">
    <source>
        <dbReference type="Proteomes" id="UP000553776"/>
    </source>
</evidence>
<dbReference type="GO" id="GO:0005886">
    <property type="term" value="C:plasma membrane"/>
    <property type="evidence" value="ECO:0007669"/>
    <property type="project" value="TreeGrafter"/>
</dbReference>
<evidence type="ECO:0000259" key="2">
    <source>
        <dbReference type="PROSITE" id="PS50887"/>
    </source>
</evidence>
<feature type="transmembrane region" description="Helical" evidence="1">
    <location>
        <begin position="107"/>
        <end position="127"/>
    </location>
</feature>
<dbReference type="GO" id="GO:0043709">
    <property type="term" value="P:cell adhesion involved in single-species biofilm formation"/>
    <property type="evidence" value="ECO:0007669"/>
    <property type="project" value="TreeGrafter"/>
</dbReference>
<dbReference type="EMBL" id="JACJVR010000040">
    <property type="protein sequence ID" value="MBB6691837.1"/>
    <property type="molecule type" value="Genomic_DNA"/>
</dbReference>
<dbReference type="InterPro" id="IPR029787">
    <property type="entry name" value="Nucleotide_cyclase"/>
</dbReference>
<reference evidence="3 4" key="1">
    <citation type="submission" date="2020-08" db="EMBL/GenBank/DDBJ databases">
        <title>Cohnella phylogeny.</title>
        <authorList>
            <person name="Dunlap C."/>
        </authorList>
    </citation>
    <scope>NUCLEOTIDE SEQUENCE [LARGE SCALE GENOMIC DNA]</scope>
    <source>
        <strain evidence="3 4">DSM 25239</strain>
    </source>
</reference>
<keyword evidence="1" id="KW-0472">Membrane</keyword>
<dbReference type="GO" id="GO:1902201">
    <property type="term" value="P:negative regulation of bacterial-type flagellum-dependent cell motility"/>
    <property type="evidence" value="ECO:0007669"/>
    <property type="project" value="TreeGrafter"/>
</dbReference>
<dbReference type="PANTHER" id="PTHR45138">
    <property type="entry name" value="REGULATORY COMPONENTS OF SENSORY TRANSDUCTION SYSTEM"/>
    <property type="match status" value="1"/>
</dbReference>
<feature type="transmembrane region" description="Helical" evidence="1">
    <location>
        <begin position="47"/>
        <end position="68"/>
    </location>
</feature>
<gene>
    <name evidence="3" type="ORF">H7B90_10555</name>
</gene>
<proteinExistence type="predicted"/>
<dbReference type="InterPro" id="IPR000160">
    <property type="entry name" value="GGDEF_dom"/>
</dbReference>
<accession>A0A841TTP4</accession>
<dbReference type="SMART" id="SM00267">
    <property type="entry name" value="GGDEF"/>
    <property type="match status" value="1"/>
</dbReference>
<name>A0A841TTP4_9BACL</name>
<dbReference type="PROSITE" id="PS50887">
    <property type="entry name" value="GGDEF"/>
    <property type="match status" value="1"/>
</dbReference>
<dbReference type="NCBIfam" id="TIGR00254">
    <property type="entry name" value="GGDEF"/>
    <property type="match status" value="1"/>
</dbReference>
<dbReference type="GO" id="GO:0052621">
    <property type="term" value="F:diguanylate cyclase activity"/>
    <property type="evidence" value="ECO:0007669"/>
    <property type="project" value="TreeGrafter"/>
</dbReference>
<dbReference type="Pfam" id="PF00990">
    <property type="entry name" value="GGDEF"/>
    <property type="match status" value="1"/>
</dbReference>
<sequence>MNTSVWPMNDEHLYAFSSGIVVILLGLMLFMAYRLYVHNRRATYRTLIYSLGLDLAHQLFQLALLLKLAPQKSLLTFLGSTLQVISFILLNFAVFELYHKKRPRTRAWYYSLLGICVAISVSVIFSGRESLRQIWEVGVIHSPVLDGFMLALSPLFALMFAPHIGQPKRYVFALSISFALQLVTIIDRYGYPDNAFYETIAALLPIAYYILLFMVLFERVVELLQSAYRSSITDGLTNLYNRRFFMNQLEHALRSGREVGAIFCDIDNFKKLNDTQGHQQADVVLKQVAQILTEETDGIGLPGRYGGEELVAFVTGPASSSLAVAEKIRARIEKETIVTASVGHCAAGKGIAADKLMKQADEAMYHSKKSGKNRVTDYAHWMNNAV</sequence>
<dbReference type="Proteomes" id="UP000553776">
    <property type="component" value="Unassembled WGS sequence"/>
</dbReference>
<evidence type="ECO:0000313" key="3">
    <source>
        <dbReference type="EMBL" id="MBB6691837.1"/>
    </source>
</evidence>
<protein>
    <submittedName>
        <fullName evidence="3">GGDEF domain-containing protein</fullName>
    </submittedName>
</protein>
<dbReference type="AlphaFoldDB" id="A0A841TTP4"/>